<proteinExistence type="predicted"/>
<evidence type="ECO:0000313" key="2">
    <source>
        <dbReference type="Proteomes" id="UP000030988"/>
    </source>
</evidence>
<dbReference type="Proteomes" id="UP000030988">
    <property type="component" value="Unassembled WGS sequence"/>
</dbReference>
<protein>
    <submittedName>
        <fullName evidence="1">Uncharacterized protein</fullName>
    </submittedName>
</protein>
<dbReference type="STRING" id="1572751.PK98_14415"/>
<dbReference type="AlphaFoldDB" id="A0A0B2BRP7"/>
<dbReference type="RefSeq" id="WP_039097774.1">
    <property type="nucleotide sequence ID" value="NZ_JTDN01000003.1"/>
</dbReference>
<sequence>MSRHTVPIKAGIDACEAFVGWDRPLQTYFVQVFRSSTEDDGEEEEILWEGADPGQLKTPDEALRLLAPWCDIPEGLSATLQIDRMKTLANRDGPAQAQAKAFLEQLKRRRSE</sequence>
<dbReference type="EMBL" id="JTDN01000003">
    <property type="protein sequence ID" value="KHL24193.1"/>
    <property type="molecule type" value="Genomic_DNA"/>
</dbReference>
<comment type="caution">
    <text evidence="1">The sequence shown here is derived from an EMBL/GenBank/DDBJ whole genome shotgun (WGS) entry which is preliminary data.</text>
</comment>
<gene>
    <name evidence="1" type="ORF">PK98_14415</name>
</gene>
<accession>A0A0B2BRP7</accession>
<organism evidence="1 2">
    <name type="scientific">Croceibacterium mercuriale</name>
    <dbReference type="NCBI Taxonomy" id="1572751"/>
    <lineage>
        <taxon>Bacteria</taxon>
        <taxon>Pseudomonadati</taxon>
        <taxon>Pseudomonadota</taxon>
        <taxon>Alphaproteobacteria</taxon>
        <taxon>Sphingomonadales</taxon>
        <taxon>Erythrobacteraceae</taxon>
        <taxon>Croceibacterium</taxon>
    </lineage>
</organism>
<name>A0A0B2BRP7_9SPHN</name>
<keyword evidence="2" id="KW-1185">Reference proteome</keyword>
<evidence type="ECO:0000313" key="1">
    <source>
        <dbReference type="EMBL" id="KHL24193.1"/>
    </source>
</evidence>
<dbReference type="OrthoDB" id="3698953at2"/>
<reference evidence="1 2" key="1">
    <citation type="submission" date="2014-11" db="EMBL/GenBank/DDBJ databases">
        <title>Draft genome sequence of Kirrobacter mercurialis.</title>
        <authorList>
            <person name="Coil D.A."/>
            <person name="Eisen J.A."/>
        </authorList>
    </citation>
    <scope>NUCLEOTIDE SEQUENCE [LARGE SCALE GENOMIC DNA]</scope>
    <source>
        <strain evidence="1 2">Coronado</strain>
    </source>
</reference>